<gene>
    <name evidence="1" type="ORF">TASIC1_0010017700</name>
</gene>
<name>A0A6V8R2P9_TRIAP</name>
<accession>A0A6V8R2P9</accession>
<evidence type="ECO:0000313" key="2">
    <source>
        <dbReference type="Proteomes" id="UP000517252"/>
    </source>
</evidence>
<sequence>MDNEAPSKDPVTGRWYFCENGGPTRICKLEMLFPPSPTTDGTHAKVARCFDAGSVQSVVVGRSKLSPAGLAAQSMSIVYALPDQHYRYHPVQHNLMQKTLFNANLAVHYDI</sequence>
<dbReference type="EMBL" id="BLZH01000010">
    <property type="protein sequence ID" value="GFP58366.1"/>
    <property type="molecule type" value="Genomic_DNA"/>
</dbReference>
<comment type="caution">
    <text evidence="1">The sequence shown here is derived from an EMBL/GenBank/DDBJ whole genome shotgun (WGS) entry which is preliminary data.</text>
</comment>
<organism evidence="1 2">
    <name type="scientific">Trichoderma asperellum</name>
    <name type="common">Filamentous fungus</name>
    <dbReference type="NCBI Taxonomy" id="101201"/>
    <lineage>
        <taxon>Eukaryota</taxon>
        <taxon>Fungi</taxon>
        <taxon>Dikarya</taxon>
        <taxon>Ascomycota</taxon>
        <taxon>Pezizomycotina</taxon>
        <taxon>Sordariomycetes</taxon>
        <taxon>Hypocreomycetidae</taxon>
        <taxon>Hypocreales</taxon>
        <taxon>Hypocreaceae</taxon>
        <taxon>Trichoderma</taxon>
    </lineage>
</organism>
<protein>
    <submittedName>
        <fullName evidence="1">Uncharacterized protein</fullName>
    </submittedName>
</protein>
<evidence type="ECO:0000313" key="1">
    <source>
        <dbReference type="EMBL" id="GFP58366.1"/>
    </source>
</evidence>
<dbReference type="AlphaFoldDB" id="A0A6V8R2P9"/>
<dbReference type="Proteomes" id="UP000517252">
    <property type="component" value="Unassembled WGS sequence"/>
</dbReference>
<reference evidence="1 2" key="1">
    <citation type="submission" date="2020-07" db="EMBL/GenBank/DDBJ databases">
        <title>Trichoderma asperellum IC-1 whole genome shotgun sequence.</title>
        <authorList>
            <person name="Kanamasa S."/>
            <person name="Takahashi H."/>
        </authorList>
    </citation>
    <scope>NUCLEOTIDE SEQUENCE [LARGE SCALE GENOMIC DNA]</scope>
    <source>
        <strain evidence="1 2">IC-1</strain>
    </source>
</reference>
<proteinExistence type="predicted"/>